<evidence type="ECO:0000313" key="4">
    <source>
        <dbReference type="Proteomes" id="UP001476247"/>
    </source>
</evidence>
<dbReference type="InterPro" id="IPR002939">
    <property type="entry name" value="DnaJ_C"/>
</dbReference>
<dbReference type="InterPro" id="IPR044713">
    <property type="entry name" value="DNJA1/2-like"/>
</dbReference>
<feature type="region of interest" description="Disordered" evidence="1">
    <location>
        <begin position="327"/>
        <end position="375"/>
    </location>
</feature>
<evidence type="ECO:0000313" key="3">
    <source>
        <dbReference type="EMBL" id="GAA5805449.1"/>
    </source>
</evidence>
<dbReference type="CDD" id="cd10747">
    <property type="entry name" value="DnaJ_C"/>
    <property type="match status" value="1"/>
</dbReference>
<dbReference type="Gene3D" id="1.10.287.110">
    <property type="entry name" value="DnaJ domain"/>
    <property type="match status" value="1"/>
</dbReference>
<evidence type="ECO:0000259" key="2">
    <source>
        <dbReference type="PROSITE" id="PS50076"/>
    </source>
</evidence>
<dbReference type="EMBL" id="BAABUJ010000045">
    <property type="protein sequence ID" value="GAA5805449.1"/>
    <property type="molecule type" value="Genomic_DNA"/>
</dbReference>
<proteinExistence type="predicted"/>
<dbReference type="InterPro" id="IPR036869">
    <property type="entry name" value="J_dom_sf"/>
</dbReference>
<accession>A0ABP9YES1</accession>
<dbReference type="Pfam" id="PF01556">
    <property type="entry name" value="DnaJ_C"/>
    <property type="match status" value="1"/>
</dbReference>
<dbReference type="Gene3D" id="2.60.260.20">
    <property type="entry name" value="Urease metallochaperone UreE, N-terminal domain"/>
    <property type="match status" value="2"/>
</dbReference>
<name>A0ABP9YES1_9FUNG</name>
<feature type="compositionally biased region" description="Acidic residues" evidence="1">
    <location>
        <begin position="328"/>
        <end position="339"/>
    </location>
</feature>
<feature type="compositionally biased region" description="Basic and acidic residues" evidence="1">
    <location>
        <begin position="358"/>
        <end position="368"/>
    </location>
</feature>
<dbReference type="PANTHER" id="PTHR43888">
    <property type="entry name" value="DNAJ-LIKE-2, ISOFORM A-RELATED"/>
    <property type="match status" value="1"/>
</dbReference>
<dbReference type="InterPro" id="IPR001623">
    <property type="entry name" value="DnaJ_domain"/>
</dbReference>
<dbReference type="SUPFAM" id="SSF49493">
    <property type="entry name" value="HSP40/DnaJ peptide-binding domain"/>
    <property type="match status" value="2"/>
</dbReference>
<dbReference type="Proteomes" id="UP001476247">
    <property type="component" value="Unassembled WGS sequence"/>
</dbReference>
<evidence type="ECO:0000256" key="1">
    <source>
        <dbReference type="SAM" id="MobiDB-lite"/>
    </source>
</evidence>
<reference evidence="3 4" key="1">
    <citation type="submission" date="2024-04" db="EMBL/GenBank/DDBJ databases">
        <title>genome sequences of Mucor flavus KT1a and Helicostylum pulchrum KT1b strains isolation_sourced from the surface of a dry-aged beef.</title>
        <authorList>
            <person name="Toyotome T."/>
            <person name="Hosono M."/>
            <person name="Torimaru M."/>
            <person name="Fukuda K."/>
            <person name="Mikami N."/>
        </authorList>
    </citation>
    <scope>NUCLEOTIDE SEQUENCE [LARGE SCALE GENOMIC DNA]</scope>
    <source>
        <strain evidence="3 4">KT1b</strain>
    </source>
</reference>
<dbReference type="CDD" id="cd06257">
    <property type="entry name" value="DnaJ"/>
    <property type="match status" value="1"/>
</dbReference>
<dbReference type="Pfam" id="PF00226">
    <property type="entry name" value="DnaJ"/>
    <property type="match status" value="1"/>
</dbReference>
<keyword evidence="4" id="KW-1185">Reference proteome</keyword>
<feature type="region of interest" description="Disordered" evidence="1">
    <location>
        <begin position="92"/>
        <end position="134"/>
    </location>
</feature>
<dbReference type="PRINTS" id="PR00625">
    <property type="entry name" value="JDOMAIN"/>
</dbReference>
<feature type="domain" description="J" evidence="2">
    <location>
        <begin position="4"/>
        <end position="66"/>
    </location>
</feature>
<dbReference type="SUPFAM" id="SSF46565">
    <property type="entry name" value="Chaperone J-domain"/>
    <property type="match status" value="1"/>
</dbReference>
<gene>
    <name evidence="3" type="ORF">HPULCUR_010965</name>
</gene>
<dbReference type="InterPro" id="IPR008971">
    <property type="entry name" value="HSP40/DnaJ_pept-bd"/>
</dbReference>
<organism evidence="3 4">
    <name type="scientific">Helicostylum pulchrum</name>
    <dbReference type="NCBI Taxonomy" id="562976"/>
    <lineage>
        <taxon>Eukaryota</taxon>
        <taxon>Fungi</taxon>
        <taxon>Fungi incertae sedis</taxon>
        <taxon>Mucoromycota</taxon>
        <taxon>Mucoromycotina</taxon>
        <taxon>Mucoromycetes</taxon>
        <taxon>Mucorales</taxon>
        <taxon>Mucorineae</taxon>
        <taxon>Mucoraceae</taxon>
        <taxon>Helicostylum</taxon>
    </lineage>
</organism>
<dbReference type="SMART" id="SM00271">
    <property type="entry name" value="DnaJ"/>
    <property type="match status" value="1"/>
</dbReference>
<comment type="caution">
    <text evidence="3">The sequence shown here is derived from an EMBL/GenBank/DDBJ whole genome shotgun (WGS) entry which is preliminary data.</text>
</comment>
<dbReference type="PROSITE" id="PS50076">
    <property type="entry name" value="DNAJ_2"/>
    <property type="match status" value="1"/>
</dbReference>
<feature type="compositionally biased region" description="Pro residues" evidence="1">
    <location>
        <begin position="113"/>
        <end position="128"/>
    </location>
</feature>
<protein>
    <recommendedName>
        <fullName evidence="2">J domain-containing protein</fullName>
    </recommendedName>
</protein>
<sequence length="375" mass="41788">MTVNFYTVLGIGQLASQDEIRKAYLKMAKQFHPDKNTQGAEKFKEIGNAYDTLSGVESRRKHDAELLVARTAAAGSSNGSCYSSRYRSSFTTNDAPNYTKRRKAAPTGHFFPRSPPPPRTPSPPPPPPKRSDYDIKTTTRITLNQSFTGLAQHHDCKGKKRKERGFHIPIAKGIHNYHTLKVNHRGNVMPDGVTRGDVVIEVLVDVESADGAFKRRGDNLYLELNVDLRDAILGYGSRPAFKHLDGRPVYISQTPGTVLKPGSQIIIPGDGMPIFMSVNNACGDIHVTFNVVFPDFVNIPESVDDRKVINELFMTEKEREAKENAIVIDDDEDDDESNSEDAYINIQSTNTPVNPHDSGNERNGHYELIDSEDDF</sequence>